<name>A0A0B0MQC9_GOSAR</name>
<evidence type="ECO:0000313" key="2">
    <source>
        <dbReference type="Proteomes" id="UP000032142"/>
    </source>
</evidence>
<proteinExistence type="predicted"/>
<accession>A0A0B0MQC9</accession>
<dbReference type="Proteomes" id="UP000032142">
    <property type="component" value="Unassembled WGS sequence"/>
</dbReference>
<sequence length="35" mass="4262">MPWLRKRLIRGDTGMYRTYSSTTSRKFNEIVFNHV</sequence>
<protein>
    <submittedName>
        <fullName evidence="1">Uncharacterized protein</fullName>
    </submittedName>
</protein>
<dbReference type="AlphaFoldDB" id="A0A0B0MQC9"/>
<organism evidence="1 2">
    <name type="scientific">Gossypium arboreum</name>
    <name type="common">Tree cotton</name>
    <name type="synonym">Gossypium nanking</name>
    <dbReference type="NCBI Taxonomy" id="29729"/>
    <lineage>
        <taxon>Eukaryota</taxon>
        <taxon>Viridiplantae</taxon>
        <taxon>Streptophyta</taxon>
        <taxon>Embryophyta</taxon>
        <taxon>Tracheophyta</taxon>
        <taxon>Spermatophyta</taxon>
        <taxon>Magnoliopsida</taxon>
        <taxon>eudicotyledons</taxon>
        <taxon>Gunneridae</taxon>
        <taxon>Pentapetalae</taxon>
        <taxon>rosids</taxon>
        <taxon>malvids</taxon>
        <taxon>Malvales</taxon>
        <taxon>Malvaceae</taxon>
        <taxon>Malvoideae</taxon>
        <taxon>Gossypium</taxon>
    </lineage>
</organism>
<dbReference type="EMBL" id="JRRC01277936">
    <property type="protein sequence ID" value="KHG02582.1"/>
    <property type="molecule type" value="Genomic_DNA"/>
</dbReference>
<gene>
    <name evidence="1" type="ORF">F383_25177</name>
</gene>
<keyword evidence="2" id="KW-1185">Reference proteome</keyword>
<reference evidence="2" key="1">
    <citation type="submission" date="2014-09" db="EMBL/GenBank/DDBJ databases">
        <authorList>
            <person name="Mudge J."/>
            <person name="Ramaraj T."/>
            <person name="Lindquist I.E."/>
            <person name="Bharti A.K."/>
            <person name="Sundararajan A."/>
            <person name="Cameron C.T."/>
            <person name="Woodward J.E."/>
            <person name="May G.D."/>
            <person name="Brubaker C."/>
            <person name="Broadhvest J."/>
            <person name="Wilkins T.A."/>
        </authorList>
    </citation>
    <scope>NUCLEOTIDE SEQUENCE</scope>
    <source>
        <strain evidence="2">cv. AKA8401</strain>
    </source>
</reference>
<evidence type="ECO:0000313" key="1">
    <source>
        <dbReference type="EMBL" id="KHG02582.1"/>
    </source>
</evidence>
<comment type="caution">
    <text evidence="1">The sequence shown here is derived from an EMBL/GenBank/DDBJ whole genome shotgun (WGS) entry which is preliminary data.</text>
</comment>